<gene>
    <name evidence="1" type="ORF">SMTD_LOCUS17761</name>
</gene>
<dbReference type="AlphaFoldDB" id="A0A3P8K8F5"/>
<protein>
    <submittedName>
        <fullName evidence="1">Uncharacterized protein</fullName>
    </submittedName>
</protein>
<name>A0A3P8K8F5_9TREM</name>
<proteinExistence type="predicted"/>
<evidence type="ECO:0000313" key="2">
    <source>
        <dbReference type="Proteomes" id="UP000269396"/>
    </source>
</evidence>
<keyword evidence="2" id="KW-1185">Reference proteome</keyword>
<dbReference type="Proteomes" id="UP000269396">
    <property type="component" value="Unassembled WGS sequence"/>
</dbReference>
<accession>A0A3P8K8F5</accession>
<sequence>MTPTVDQIFFVTVTFSIIPFQRVKKAYTTSILNIHKQVSSNSYTT</sequence>
<evidence type="ECO:0000313" key="1">
    <source>
        <dbReference type="EMBL" id="VDP75096.1"/>
    </source>
</evidence>
<reference evidence="1 2" key="1">
    <citation type="submission" date="2018-11" db="EMBL/GenBank/DDBJ databases">
        <authorList>
            <consortium name="Pathogen Informatics"/>
        </authorList>
    </citation>
    <scope>NUCLEOTIDE SEQUENCE [LARGE SCALE GENOMIC DNA]</scope>
    <source>
        <strain>Denwood</strain>
        <strain evidence="2">Zambia</strain>
    </source>
</reference>
<organism evidence="1 2">
    <name type="scientific">Schistosoma mattheei</name>
    <dbReference type="NCBI Taxonomy" id="31246"/>
    <lineage>
        <taxon>Eukaryota</taxon>
        <taxon>Metazoa</taxon>
        <taxon>Spiralia</taxon>
        <taxon>Lophotrochozoa</taxon>
        <taxon>Platyhelminthes</taxon>
        <taxon>Trematoda</taxon>
        <taxon>Digenea</taxon>
        <taxon>Strigeidida</taxon>
        <taxon>Schistosomatoidea</taxon>
        <taxon>Schistosomatidae</taxon>
        <taxon>Schistosoma</taxon>
    </lineage>
</organism>
<dbReference type="EMBL" id="UZAL01039222">
    <property type="protein sequence ID" value="VDP75096.1"/>
    <property type="molecule type" value="Genomic_DNA"/>
</dbReference>